<feature type="domain" description="ABC transporter" evidence="9">
    <location>
        <begin position="335"/>
        <end position="568"/>
    </location>
</feature>
<evidence type="ECO:0000313" key="11">
    <source>
        <dbReference type="EMBL" id="GAK49109.1"/>
    </source>
</evidence>
<dbReference type="HOGENOM" id="CLU_000604_84_3_0"/>
<dbReference type="InterPro" id="IPR011527">
    <property type="entry name" value="ABC1_TM_dom"/>
</dbReference>
<name>A0A0S6VPV6_9BACT</name>
<evidence type="ECO:0000259" key="9">
    <source>
        <dbReference type="PROSITE" id="PS50893"/>
    </source>
</evidence>
<dbReference type="SUPFAM" id="SSF90123">
    <property type="entry name" value="ABC transporter transmembrane region"/>
    <property type="match status" value="1"/>
</dbReference>
<dbReference type="PANTHER" id="PTHR43394">
    <property type="entry name" value="ATP-DEPENDENT PERMEASE MDL1, MITOCHONDRIAL"/>
    <property type="match status" value="1"/>
</dbReference>
<dbReference type="InterPro" id="IPR003439">
    <property type="entry name" value="ABC_transporter-like_ATP-bd"/>
</dbReference>
<dbReference type="InterPro" id="IPR003593">
    <property type="entry name" value="AAA+_ATPase"/>
</dbReference>
<evidence type="ECO:0000256" key="8">
    <source>
        <dbReference type="SAM" id="Phobius"/>
    </source>
</evidence>
<dbReference type="SUPFAM" id="SSF52540">
    <property type="entry name" value="P-loop containing nucleoside triphosphate hydrolases"/>
    <property type="match status" value="1"/>
</dbReference>
<keyword evidence="12" id="KW-1185">Reference proteome</keyword>
<accession>A0A0S6VPV6</accession>
<feature type="domain" description="ABC transmembrane type-1" evidence="10">
    <location>
        <begin position="19"/>
        <end position="301"/>
    </location>
</feature>
<dbReference type="PROSITE" id="PS00211">
    <property type="entry name" value="ABC_TRANSPORTER_1"/>
    <property type="match status" value="1"/>
</dbReference>
<dbReference type="GO" id="GO:0005524">
    <property type="term" value="F:ATP binding"/>
    <property type="evidence" value="ECO:0007669"/>
    <property type="project" value="UniProtKB-KW"/>
</dbReference>
<dbReference type="InterPro" id="IPR027417">
    <property type="entry name" value="P-loop_NTPase"/>
</dbReference>
<keyword evidence="4" id="KW-0547">Nucleotide-binding</keyword>
<dbReference type="GO" id="GO:0016887">
    <property type="term" value="F:ATP hydrolysis activity"/>
    <property type="evidence" value="ECO:0007669"/>
    <property type="project" value="InterPro"/>
</dbReference>
<dbReference type="SMART" id="SM00382">
    <property type="entry name" value="AAA"/>
    <property type="match status" value="1"/>
</dbReference>
<dbReference type="InterPro" id="IPR036640">
    <property type="entry name" value="ABC1_TM_sf"/>
</dbReference>
<dbReference type="Pfam" id="PF00664">
    <property type="entry name" value="ABC_membrane"/>
    <property type="match status" value="1"/>
</dbReference>
<protein>
    <submittedName>
        <fullName evidence="11">ABC transporter related</fullName>
    </submittedName>
</protein>
<organism evidence="11 12">
    <name type="scientific">Candidatus Moduliflexus flocculans</name>
    <dbReference type="NCBI Taxonomy" id="1499966"/>
    <lineage>
        <taxon>Bacteria</taxon>
        <taxon>Candidatus Moduliflexota</taxon>
        <taxon>Candidatus Moduliflexia</taxon>
        <taxon>Candidatus Moduliflexales</taxon>
        <taxon>Candidatus Moduliflexaceae</taxon>
    </lineage>
</organism>
<feature type="transmembrane region" description="Helical" evidence="8">
    <location>
        <begin position="14"/>
        <end position="34"/>
    </location>
</feature>
<gene>
    <name evidence="11" type="ORF">U14_00327</name>
</gene>
<evidence type="ECO:0000256" key="3">
    <source>
        <dbReference type="ARBA" id="ARBA00022692"/>
    </source>
</evidence>
<dbReference type="InterPro" id="IPR017871">
    <property type="entry name" value="ABC_transporter-like_CS"/>
</dbReference>
<dbReference type="EMBL" id="DF820455">
    <property type="protein sequence ID" value="GAK49109.1"/>
    <property type="molecule type" value="Genomic_DNA"/>
</dbReference>
<dbReference type="AlphaFoldDB" id="A0A0S6VPV6"/>
<dbReference type="Proteomes" id="UP000030700">
    <property type="component" value="Unassembled WGS sequence"/>
</dbReference>
<dbReference type="PROSITE" id="PS50929">
    <property type="entry name" value="ABC_TM1F"/>
    <property type="match status" value="1"/>
</dbReference>
<dbReference type="FunFam" id="3.40.50.300:FF:000287">
    <property type="entry name" value="Multidrug ABC transporter ATP-binding protein"/>
    <property type="match status" value="1"/>
</dbReference>
<reference evidence="11 12" key="1">
    <citation type="journal article" date="2015" name="PeerJ">
        <title>First genomic representation of candidate bacterial phylum KSB3 points to enhanced environmental sensing as a trigger of wastewater bulking.</title>
        <authorList>
            <person name="Sekiguchi Y."/>
            <person name="Ohashi A."/>
            <person name="Parks D.H."/>
            <person name="Yamauchi T."/>
            <person name="Tyson G.W."/>
            <person name="Hugenholtz P."/>
        </authorList>
    </citation>
    <scope>NUCLEOTIDE SEQUENCE [LARGE SCALE GENOMIC DNA]</scope>
</reference>
<keyword evidence="2" id="KW-0813">Transport</keyword>
<dbReference type="Pfam" id="PF00005">
    <property type="entry name" value="ABC_tran"/>
    <property type="match status" value="1"/>
</dbReference>
<dbReference type="Gene3D" id="1.20.1560.10">
    <property type="entry name" value="ABC transporter type 1, transmembrane domain"/>
    <property type="match status" value="1"/>
</dbReference>
<keyword evidence="3 8" id="KW-0812">Transmembrane</keyword>
<evidence type="ECO:0000256" key="5">
    <source>
        <dbReference type="ARBA" id="ARBA00022840"/>
    </source>
</evidence>
<keyword evidence="6 8" id="KW-1133">Transmembrane helix</keyword>
<evidence type="ECO:0000313" key="12">
    <source>
        <dbReference type="Proteomes" id="UP000030700"/>
    </source>
</evidence>
<dbReference type="STRING" id="1499966.U14_00327"/>
<proteinExistence type="predicted"/>
<evidence type="ECO:0000259" key="10">
    <source>
        <dbReference type="PROSITE" id="PS50929"/>
    </source>
</evidence>
<dbReference type="GO" id="GO:0015421">
    <property type="term" value="F:ABC-type oligopeptide transporter activity"/>
    <property type="evidence" value="ECO:0007669"/>
    <property type="project" value="TreeGrafter"/>
</dbReference>
<keyword evidence="5" id="KW-0067">ATP-binding</keyword>
<comment type="subcellular location">
    <subcellularLocation>
        <location evidence="1">Cell membrane</location>
        <topology evidence="1">Multi-pass membrane protein</topology>
    </subcellularLocation>
</comment>
<dbReference type="GO" id="GO:0005886">
    <property type="term" value="C:plasma membrane"/>
    <property type="evidence" value="ECO:0007669"/>
    <property type="project" value="UniProtKB-SubCell"/>
</dbReference>
<dbReference type="InterPro" id="IPR039421">
    <property type="entry name" value="Type_1_exporter"/>
</dbReference>
<dbReference type="Gene3D" id="3.40.50.300">
    <property type="entry name" value="P-loop containing nucleotide triphosphate hydrolases"/>
    <property type="match status" value="1"/>
</dbReference>
<evidence type="ECO:0000256" key="1">
    <source>
        <dbReference type="ARBA" id="ARBA00004651"/>
    </source>
</evidence>
<dbReference type="PROSITE" id="PS50893">
    <property type="entry name" value="ABC_TRANSPORTER_2"/>
    <property type="match status" value="1"/>
</dbReference>
<evidence type="ECO:0000256" key="2">
    <source>
        <dbReference type="ARBA" id="ARBA00022448"/>
    </source>
</evidence>
<dbReference type="PANTHER" id="PTHR43394:SF1">
    <property type="entry name" value="ATP-BINDING CASSETTE SUB-FAMILY B MEMBER 10, MITOCHONDRIAL"/>
    <property type="match status" value="1"/>
</dbReference>
<sequence>MNPYTWLWPYVKPYRWRLLLGFAIVVVTSLTALINPYLTGQLVEQVIVARRLEHLWLLISVMFSVTIFRMSMRYGMVMIFESVSQNVILNIRMKVYERLQAFDFPFFDKTKTGDIMARMTGDMDFVRHFVSWVDYNTFEQACVFTFSLVFLGFVNFYYTLCLIALTPLIGFFAVKLAIDVKPTFAALREQFSRVNSAAQENIAGHRVVRAFTRENHETEKFLKENAAYKRKALDSAGVWAKYIPVLETLSSSMMVIQLFVGGLFVIKEWLTLGDYFIFNSLIWALNNPLRMAGWLVNDIERFQASAEKIIAMYDTPYTIKNPDQPVKLDAIQGNVEFRNVTFSYGDEPVLNNISFRVTPGMKVGIIGPTGSGKTSLVRLLCRFYDCQQGSVLIDGVDVRQFDVQFLRSNVGIAMQDVFLHSDTIEGNIAFGIPDVPMENVIEAAKLADVESFVHNLEQGYDTIIGERGVGLSGGQKQRVALARLLLKNPPIMILDDTTSNVDVETERHIFESLKTYTHRKTMFVIAHRVVSVMDADVIFVLQNGEIVERGTHHELLARNGYYHTLWQHQRSTGIHGVSPHHLAAQAVKSKQFNAKGTNVARDTNG</sequence>
<evidence type="ECO:0000256" key="4">
    <source>
        <dbReference type="ARBA" id="ARBA00022741"/>
    </source>
</evidence>
<evidence type="ECO:0000256" key="6">
    <source>
        <dbReference type="ARBA" id="ARBA00022989"/>
    </source>
</evidence>
<feature type="transmembrane region" description="Helical" evidence="8">
    <location>
        <begin position="55"/>
        <end position="72"/>
    </location>
</feature>
<evidence type="ECO:0000256" key="7">
    <source>
        <dbReference type="ARBA" id="ARBA00023136"/>
    </source>
</evidence>
<keyword evidence="7 8" id="KW-0472">Membrane</keyword>
<dbReference type="CDD" id="cd18542">
    <property type="entry name" value="ABC_6TM_YknU_like"/>
    <property type="match status" value="1"/>
</dbReference>